<dbReference type="PANTHER" id="PTHR22916:SF51">
    <property type="entry name" value="GLYCOSYLTRANSFERASE EPSH-RELATED"/>
    <property type="match status" value="1"/>
</dbReference>
<gene>
    <name evidence="4" type="ORF">ENI26_04485</name>
</gene>
<evidence type="ECO:0000256" key="2">
    <source>
        <dbReference type="ARBA" id="ARBA00022679"/>
    </source>
</evidence>
<feature type="domain" description="Glycosyltransferase 2-like" evidence="3">
    <location>
        <begin position="8"/>
        <end position="156"/>
    </location>
</feature>
<dbReference type="AlphaFoldDB" id="A0A7C1W2B3"/>
<dbReference type="GO" id="GO:0016758">
    <property type="term" value="F:hexosyltransferase activity"/>
    <property type="evidence" value="ECO:0007669"/>
    <property type="project" value="UniProtKB-ARBA"/>
</dbReference>
<accession>A0A7C1W2B3</accession>
<dbReference type="InterPro" id="IPR029044">
    <property type="entry name" value="Nucleotide-diphossugar_trans"/>
</dbReference>
<dbReference type="Pfam" id="PF00535">
    <property type="entry name" value="Glycos_transf_2"/>
    <property type="match status" value="1"/>
</dbReference>
<protein>
    <submittedName>
        <fullName evidence="4">Glycosyltransferase</fullName>
    </submittedName>
</protein>
<reference evidence="4" key="1">
    <citation type="journal article" date="2020" name="mSystems">
        <title>Genome- and Community-Level Interaction Insights into Carbon Utilization and Element Cycling Functions of Hydrothermarchaeota in Hydrothermal Sediment.</title>
        <authorList>
            <person name="Zhou Z."/>
            <person name="Liu Y."/>
            <person name="Xu W."/>
            <person name="Pan J."/>
            <person name="Luo Z.H."/>
            <person name="Li M."/>
        </authorList>
    </citation>
    <scope>NUCLEOTIDE SEQUENCE [LARGE SCALE GENOMIC DNA]</scope>
    <source>
        <strain evidence="4">HyVt-380</strain>
    </source>
</reference>
<keyword evidence="2" id="KW-0808">Transferase</keyword>
<evidence type="ECO:0000313" key="4">
    <source>
        <dbReference type="EMBL" id="HEC73615.1"/>
    </source>
</evidence>
<sequence>MSRSTLISIIIPVLNAESTLSQCLESIKQQDFLSFEVLLVDDHSTDDSNTIIQTWIQNDSRFKSLKLDKVTGAAAARNYGLRHVLGDYFFFLDADDWIEPETLSSLFNMAIQNQADIICSSHIQNRDNKTIYKQDGSPTVDHIFSNQDLADYIQHYIQTPYHYTLFVHCWGKLFKTEVHRSHEIYFDESLSQLEDVNFNFKFMQCTAKIAYKHAHLYHHRINNHHVSMSKKTGEEDDFLTKIFIAYKPISRFLSSLGKGTSNSADTLVYKLAVNTVVITIIRLSRGFLKKPSIVFWHKMRMVSQSTDLKEGLKYYSPQKGESKLIFYALKAGGTTLIALAGVIRASVIALRK</sequence>
<proteinExistence type="predicted"/>
<dbReference type="CDD" id="cd00761">
    <property type="entry name" value="Glyco_tranf_GTA_type"/>
    <property type="match status" value="1"/>
</dbReference>
<name>A0A7C1W2B3_9GAMM</name>
<dbReference type="Gene3D" id="3.90.550.10">
    <property type="entry name" value="Spore Coat Polysaccharide Biosynthesis Protein SpsA, Chain A"/>
    <property type="match status" value="1"/>
</dbReference>
<dbReference type="InterPro" id="IPR001173">
    <property type="entry name" value="Glyco_trans_2-like"/>
</dbReference>
<comment type="caution">
    <text evidence="4">The sequence shown here is derived from an EMBL/GenBank/DDBJ whole genome shotgun (WGS) entry which is preliminary data.</text>
</comment>
<evidence type="ECO:0000259" key="3">
    <source>
        <dbReference type="Pfam" id="PF00535"/>
    </source>
</evidence>
<dbReference type="EMBL" id="DRHY01000094">
    <property type="protein sequence ID" value="HEC73615.1"/>
    <property type="molecule type" value="Genomic_DNA"/>
</dbReference>
<evidence type="ECO:0000256" key="1">
    <source>
        <dbReference type="ARBA" id="ARBA00022676"/>
    </source>
</evidence>
<organism evidence="4">
    <name type="scientific">Methylophaga aminisulfidivorans</name>
    <dbReference type="NCBI Taxonomy" id="230105"/>
    <lineage>
        <taxon>Bacteria</taxon>
        <taxon>Pseudomonadati</taxon>
        <taxon>Pseudomonadota</taxon>
        <taxon>Gammaproteobacteria</taxon>
        <taxon>Thiotrichales</taxon>
        <taxon>Piscirickettsiaceae</taxon>
        <taxon>Methylophaga</taxon>
    </lineage>
</organism>
<keyword evidence="1" id="KW-0328">Glycosyltransferase</keyword>
<dbReference type="Proteomes" id="UP000886384">
    <property type="component" value="Unassembled WGS sequence"/>
</dbReference>
<dbReference type="SUPFAM" id="SSF53448">
    <property type="entry name" value="Nucleotide-diphospho-sugar transferases"/>
    <property type="match status" value="1"/>
</dbReference>
<dbReference type="PANTHER" id="PTHR22916">
    <property type="entry name" value="GLYCOSYLTRANSFERASE"/>
    <property type="match status" value="1"/>
</dbReference>